<protein>
    <submittedName>
        <fullName evidence="2">Uncharacterized protein</fullName>
    </submittedName>
</protein>
<keyword evidence="3" id="KW-1185">Reference proteome</keyword>
<reference evidence="2 3" key="1">
    <citation type="journal article" date="2019" name="Sci. Rep.">
        <title>Orb-weaving spider Araneus ventricosus genome elucidates the spidroin gene catalogue.</title>
        <authorList>
            <person name="Kono N."/>
            <person name="Nakamura H."/>
            <person name="Ohtoshi R."/>
            <person name="Moran D.A.P."/>
            <person name="Shinohara A."/>
            <person name="Yoshida Y."/>
            <person name="Fujiwara M."/>
            <person name="Mori M."/>
            <person name="Tomita M."/>
            <person name="Arakawa K."/>
        </authorList>
    </citation>
    <scope>NUCLEOTIDE SEQUENCE [LARGE SCALE GENOMIC DNA]</scope>
</reference>
<evidence type="ECO:0000313" key="3">
    <source>
        <dbReference type="Proteomes" id="UP000499080"/>
    </source>
</evidence>
<dbReference type="EMBL" id="BGPR01000010">
    <property type="protein sequence ID" value="GBL76657.1"/>
    <property type="molecule type" value="Genomic_DNA"/>
</dbReference>
<organism evidence="2 3">
    <name type="scientific">Araneus ventricosus</name>
    <name type="common">Orbweaver spider</name>
    <name type="synonym">Epeira ventricosa</name>
    <dbReference type="NCBI Taxonomy" id="182803"/>
    <lineage>
        <taxon>Eukaryota</taxon>
        <taxon>Metazoa</taxon>
        <taxon>Ecdysozoa</taxon>
        <taxon>Arthropoda</taxon>
        <taxon>Chelicerata</taxon>
        <taxon>Arachnida</taxon>
        <taxon>Araneae</taxon>
        <taxon>Araneomorphae</taxon>
        <taxon>Entelegynae</taxon>
        <taxon>Araneoidea</taxon>
        <taxon>Araneidae</taxon>
        <taxon>Araneus</taxon>
    </lineage>
</organism>
<feature type="region of interest" description="Disordered" evidence="1">
    <location>
        <begin position="1"/>
        <end position="41"/>
    </location>
</feature>
<dbReference type="Proteomes" id="UP000499080">
    <property type="component" value="Unassembled WGS sequence"/>
</dbReference>
<accession>A0A4Y2AAR1</accession>
<evidence type="ECO:0000256" key="1">
    <source>
        <dbReference type="SAM" id="MobiDB-lite"/>
    </source>
</evidence>
<evidence type="ECO:0000313" key="2">
    <source>
        <dbReference type="EMBL" id="GBL76657.1"/>
    </source>
</evidence>
<comment type="caution">
    <text evidence="2">The sequence shown here is derived from an EMBL/GenBank/DDBJ whole genome shotgun (WGS) entry which is preliminary data.</text>
</comment>
<dbReference type="AlphaFoldDB" id="A0A4Y2AAR1"/>
<name>A0A4Y2AAR1_ARAVE</name>
<gene>
    <name evidence="2" type="ORF">AVEN_53360_1</name>
</gene>
<feature type="region of interest" description="Disordered" evidence="1">
    <location>
        <begin position="61"/>
        <end position="92"/>
    </location>
</feature>
<proteinExistence type="predicted"/>
<sequence length="92" mass="10618">MRRPFFQSPETNPIAPLETIASTLPNKLQPPSKWNEKGPPTPLSPFWPLFEKKVFREKSRSTFSPRRITLRNSSPSDRMVIQVSEKKNPLLS</sequence>